<feature type="region of interest" description="Disordered" evidence="1">
    <location>
        <begin position="541"/>
        <end position="571"/>
    </location>
</feature>
<reference evidence="3 4" key="1">
    <citation type="submission" date="2021-02" db="EMBL/GenBank/DDBJ databases">
        <title>Genome assembly of Pseudopithomyces chartarum.</title>
        <authorList>
            <person name="Jauregui R."/>
            <person name="Singh J."/>
            <person name="Voisey C."/>
        </authorList>
    </citation>
    <scope>NUCLEOTIDE SEQUENCE [LARGE SCALE GENOMIC DNA]</scope>
    <source>
        <strain evidence="3 4">AGR01</strain>
    </source>
</reference>
<dbReference type="Pfam" id="PF26177">
    <property type="entry name" value="zf_C2H2_17_1st"/>
    <property type="match status" value="1"/>
</dbReference>
<feature type="domain" description="C2H2-type" evidence="2">
    <location>
        <begin position="717"/>
        <end position="744"/>
    </location>
</feature>
<dbReference type="InterPro" id="IPR051061">
    <property type="entry name" value="Zinc_finger_trans_reg"/>
</dbReference>
<organism evidence="3 4">
    <name type="scientific">Pseudopithomyces chartarum</name>
    <dbReference type="NCBI Taxonomy" id="1892770"/>
    <lineage>
        <taxon>Eukaryota</taxon>
        <taxon>Fungi</taxon>
        <taxon>Dikarya</taxon>
        <taxon>Ascomycota</taxon>
        <taxon>Pezizomycotina</taxon>
        <taxon>Dothideomycetes</taxon>
        <taxon>Pleosporomycetidae</taxon>
        <taxon>Pleosporales</taxon>
        <taxon>Massarineae</taxon>
        <taxon>Didymosphaeriaceae</taxon>
        <taxon>Pseudopithomyces</taxon>
    </lineage>
</organism>
<feature type="compositionally biased region" description="Polar residues" evidence="1">
    <location>
        <begin position="559"/>
        <end position="571"/>
    </location>
</feature>
<dbReference type="EMBL" id="WVTA01000004">
    <property type="protein sequence ID" value="KAK3213695.1"/>
    <property type="molecule type" value="Genomic_DNA"/>
</dbReference>
<name>A0AAN6RHQ3_9PLEO</name>
<feature type="region of interest" description="Disordered" evidence="1">
    <location>
        <begin position="586"/>
        <end position="689"/>
    </location>
</feature>
<protein>
    <recommendedName>
        <fullName evidence="2">C2H2-type domain-containing protein</fullName>
    </recommendedName>
</protein>
<dbReference type="InterPro" id="IPR013087">
    <property type="entry name" value="Znf_C2H2_type"/>
</dbReference>
<comment type="caution">
    <text evidence="3">The sequence shown here is derived from an EMBL/GenBank/DDBJ whole genome shotgun (WGS) entry which is preliminary data.</text>
</comment>
<gene>
    <name evidence="3" type="ORF">GRF29_28g694794</name>
</gene>
<feature type="domain" description="C2H2-type" evidence="2">
    <location>
        <begin position="754"/>
        <end position="783"/>
    </location>
</feature>
<feature type="region of interest" description="Disordered" evidence="1">
    <location>
        <begin position="794"/>
        <end position="865"/>
    </location>
</feature>
<dbReference type="Pfam" id="PF26176">
    <property type="entry name" value="zf_C2H2_17_2"/>
    <property type="match status" value="1"/>
</dbReference>
<feature type="compositionally biased region" description="Basic and acidic residues" evidence="1">
    <location>
        <begin position="675"/>
        <end position="685"/>
    </location>
</feature>
<dbReference type="GO" id="GO:0006357">
    <property type="term" value="P:regulation of transcription by RNA polymerase II"/>
    <property type="evidence" value="ECO:0007669"/>
    <property type="project" value="TreeGrafter"/>
</dbReference>
<evidence type="ECO:0000313" key="3">
    <source>
        <dbReference type="EMBL" id="KAK3213695.1"/>
    </source>
</evidence>
<evidence type="ECO:0000313" key="4">
    <source>
        <dbReference type="Proteomes" id="UP001280581"/>
    </source>
</evidence>
<dbReference type="Gene3D" id="3.30.160.60">
    <property type="entry name" value="Classic Zinc Finger"/>
    <property type="match status" value="1"/>
</dbReference>
<dbReference type="PANTHER" id="PTHR46179">
    <property type="entry name" value="ZINC FINGER PROTEIN"/>
    <property type="match status" value="1"/>
</dbReference>
<sequence>MCRPDPVGLNGDRVRSAVKQANRATHGVRAARQCGGDGVGRIKTHCGCRNPAAAGGEPVHKDTSGFLEPYIAIMTTETLISDKAMAIQSSHAQSGLNLTLKVLQFVKQLRRGLRPDPRIVDYASILGTQICASLDVGKLRQVERNRRRSGSHEGKAIRAANCVCKPHNKQKLRLHLKLDTQGKKHTSLRNVSEGEVQDTLDSIDTRFNVSGSPLSAVAGDNSIFVSQKTEVSFDACSLEDVARLLIVVHDAINVLRSCRARFDMDWLIAQGLDAGINLDEAILANYEHLLMRLQSQLMAALSRKALEVLLLGDYDKKQHRLLSWFTEFSDKRRPLSTSLDMKPSLAVLWGVCWMFYNSSQTNNGRVPREAVLQHVDLAGWRTPEPTEYMNFGMELIGSAPQPAVPQRPQQGSSVDLGSVNLRVRNAETWDPTDLEFGVPQIRQGVSRVAEGRADRQGLSGLGTYCPLFPATLPIDDPDLSNLLPDIPGNATTSTTLTVFPQHLDHSFGSPWQHFPHSSLPQTTARHLTTTIPSVRVTGSAETESYAAPHPDFASVDGISPSSTGPPQASYLSSNTDYSHFVTFQHDMGNVQPPESSSVHTFPAHRHERTPSLNSNSNIPTPVSMPGSHSPLLSPASDHRRYSVASSQGHIRQQSEDSSSQDGDDVGSPRRNHSWKRSEEPPRNQDGKMVCKHTECNGQTFDRKCEWSKHMDKHDRPYKCNVKGCEKLQGFTYSGGLLRHEREVHKMHGGTKKSLFCPFADCKRSSGSGFTRKENLAEHVRRVHRRTSMSVDLGHLIIPREQRQGGSPPAEVSTDSQYRRTMEDDDSQLALKRKRLPEVSIPEQSDDTDLRSEVKRLRRENEEKDSRLRQLEAAVMALQQRR</sequence>
<dbReference type="InterPro" id="IPR059095">
    <property type="entry name" value="Znf_C2H2_17_2nd"/>
</dbReference>
<dbReference type="PANTHER" id="PTHR46179:SF24">
    <property type="entry name" value="C2H2-TYPE DOMAIN-CONTAINING PROTEIN"/>
    <property type="match status" value="1"/>
</dbReference>
<evidence type="ECO:0000259" key="2">
    <source>
        <dbReference type="SMART" id="SM00355"/>
    </source>
</evidence>
<accession>A0AAN6RHQ3</accession>
<proteinExistence type="predicted"/>
<dbReference type="Proteomes" id="UP001280581">
    <property type="component" value="Unassembled WGS sequence"/>
</dbReference>
<dbReference type="SMART" id="SM00355">
    <property type="entry name" value="ZnF_C2H2"/>
    <property type="match status" value="3"/>
</dbReference>
<feature type="domain" description="C2H2-type" evidence="2">
    <location>
        <begin position="688"/>
        <end position="713"/>
    </location>
</feature>
<dbReference type="AlphaFoldDB" id="A0AAN6RHQ3"/>
<dbReference type="GO" id="GO:0005634">
    <property type="term" value="C:nucleus"/>
    <property type="evidence" value="ECO:0007669"/>
    <property type="project" value="TreeGrafter"/>
</dbReference>
<evidence type="ECO:0000256" key="1">
    <source>
        <dbReference type="SAM" id="MobiDB-lite"/>
    </source>
</evidence>
<dbReference type="InterPro" id="IPR059009">
    <property type="entry name" value="Znf_C2H2_17_1st"/>
</dbReference>
<keyword evidence="4" id="KW-1185">Reference proteome</keyword>
<feature type="compositionally biased region" description="Polar residues" evidence="1">
    <location>
        <begin position="610"/>
        <end position="620"/>
    </location>
</feature>
<feature type="compositionally biased region" description="Basic and acidic residues" evidence="1">
    <location>
        <begin position="847"/>
        <end position="865"/>
    </location>
</feature>